<dbReference type="InterPro" id="IPR011662">
    <property type="entry name" value="Secretin/TonB_short_N"/>
</dbReference>
<sequence length="183" mass="20248">MNKKSGFYFTYNLEQVKVTRKVTVNFKDKTVPEVLDELFAKENIHYVINDKHIALYKGNERQVALQAKKDIKGVVTDKNGEPIPGANIIEKGNPTNGTITDVDGNYTLSVFGNSVLVASYIGYNRIEIQVKNRSVVDITLSEDTQALEEVVVVGYSTQKKVNLTGSVSTQPQLLNDVGRGLLV</sequence>
<dbReference type="FunFam" id="2.60.40.1120:FF:000003">
    <property type="entry name" value="Outer membrane protein Omp121"/>
    <property type="match status" value="1"/>
</dbReference>
<dbReference type="AlphaFoldDB" id="A0A6N3EQ46"/>
<keyword evidence="2" id="KW-0472">Membrane</keyword>
<evidence type="ECO:0000256" key="3">
    <source>
        <dbReference type="ARBA" id="ARBA00023237"/>
    </source>
</evidence>
<evidence type="ECO:0000313" key="5">
    <source>
        <dbReference type="EMBL" id="VYU40901.1"/>
    </source>
</evidence>
<dbReference type="RefSeq" id="WP_046451513.1">
    <property type="nucleotide sequence ID" value="NZ_JADNKC010000002.1"/>
</dbReference>
<gene>
    <name evidence="5" type="ORF">PMLFYP103_02047</name>
</gene>
<organism evidence="5">
    <name type="scientific">Parabacteroides merdae</name>
    <dbReference type="NCBI Taxonomy" id="46503"/>
    <lineage>
        <taxon>Bacteria</taxon>
        <taxon>Pseudomonadati</taxon>
        <taxon>Bacteroidota</taxon>
        <taxon>Bacteroidia</taxon>
        <taxon>Bacteroidales</taxon>
        <taxon>Tannerellaceae</taxon>
        <taxon>Parabacteroides</taxon>
    </lineage>
</organism>
<dbReference type="InterPro" id="IPR008969">
    <property type="entry name" value="CarboxyPept-like_regulatory"/>
</dbReference>
<proteinExistence type="predicted"/>
<dbReference type="SUPFAM" id="SSF49464">
    <property type="entry name" value="Carboxypeptidase regulatory domain-like"/>
    <property type="match status" value="1"/>
</dbReference>
<dbReference type="Pfam" id="PF07660">
    <property type="entry name" value="STN"/>
    <property type="match status" value="1"/>
</dbReference>
<keyword evidence="3" id="KW-0998">Cell outer membrane</keyword>
<accession>A0A6N3EQ46</accession>
<dbReference type="Pfam" id="PF13715">
    <property type="entry name" value="CarbopepD_reg_2"/>
    <property type="match status" value="1"/>
</dbReference>
<protein>
    <recommendedName>
        <fullName evidence="4">Secretin/TonB short N-terminal domain-containing protein</fullName>
    </recommendedName>
</protein>
<evidence type="ECO:0000256" key="2">
    <source>
        <dbReference type="ARBA" id="ARBA00023136"/>
    </source>
</evidence>
<dbReference type="Gene3D" id="2.60.40.1120">
    <property type="entry name" value="Carboxypeptidase-like, regulatory domain"/>
    <property type="match status" value="1"/>
</dbReference>
<evidence type="ECO:0000256" key="1">
    <source>
        <dbReference type="ARBA" id="ARBA00022448"/>
    </source>
</evidence>
<feature type="domain" description="Secretin/TonB short N-terminal" evidence="4">
    <location>
        <begin position="11"/>
        <end position="56"/>
    </location>
</feature>
<dbReference type="GO" id="GO:0019867">
    <property type="term" value="C:outer membrane"/>
    <property type="evidence" value="ECO:0007669"/>
    <property type="project" value="InterPro"/>
</dbReference>
<reference evidence="5" key="1">
    <citation type="submission" date="2019-11" db="EMBL/GenBank/DDBJ databases">
        <authorList>
            <person name="Feng L."/>
        </authorList>
    </citation>
    <scope>NUCLEOTIDE SEQUENCE</scope>
    <source>
        <strain evidence="5">PmerdaeLFYP103</strain>
    </source>
</reference>
<name>A0A6N3EQ46_9BACT</name>
<evidence type="ECO:0000259" key="4">
    <source>
        <dbReference type="Pfam" id="PF07660"/>
    </source>
</evidence>
<keyword evidence="1" id="KW-0813">Transport</keyword>
<dbReference type="EMBL" id="CACRUV010000022">
    <property type="protein sequence ID" value="VYU40901.1"/>
    <property type="molecule type" value="Genomic_DNA"/>
</dbReference>